<name>K9WG23_9CYAN</name>
<dbReference type="SUPFAM" id="SSF51735">
    <property type="entry name" value="NAD(P)-binding Rossmann-fold domains"/>
    <property type="match status" value="1"/>
</dbReference>
<dbReference type="KEGG" id="mic:Mic7113_2944"/>
<accession>K9WG23</accession>
<organism evidence="5 6">
    <name type="scientific">Allocoleopsis franciscana PCC 7113</name>
    <dbReference type="NCBI Taxonomy" id="1173027"/>
    <lineage>
        <taxon>Bacteria</taxon>
        <taxon>Bacillati</taxon>
        <taxon>Cyanobacteriota</taxon>
        <taxon>Cyanophyceae</taxon>
        <taxon>Coleofasciculales</taxon>
        <taxon>Coleofasciculaceae</taxon>
        <taxon>Allocoleopsis</taxon>
        <taxon>Allocoleopsis franciscana</taxon>
    </lineage>
</organism>
<dbReference type="Gene3D" id="3.40.50.720">
    <property type="entry name" value="NAD(P)-binding Rossmann-like Domain"/>
    <property type="match status" value="1"/>
</dbReference>
<dbReference type="Pfam" id="PF02254">
    <property type="entry name" value="TrkA_N"/>
    <property type="match status" value="1"/>
</dbReference>
<evidence type="ECO:0000313" key="5">
    <source>
        <dbReference type="EMBL" id="AFZ18719.1"/>
    </source>
</evidence>
<evidence type="ECO:0000256" key="2">
    <source>
        <dbReference type="ARBA" id="ARBA00023065"/>
    </source>
</evidence>
<dbReference type="Pfam" id="PF02080">
    <property type="entry name" value="TrkA_C"/>
    <property type="match status" value="1"/>
</dbReference>
<dbReference type="eggNOG" id="COG0569">
    <property type="taxonomic scope" value="Bacteria"/>
</dbReference>
<dbReference type="RefSeq" id="WP_015182868.1">
    <property type="nucleotide sequence ID" value="NC_019738.1"/>
</dbReference>
<dbReference type="InterPro" id="IPR036721">
    <property type="entry name" value="RCK_C_sf"/>
</dbReference>
<dbReference type="PANTHER" id="PTHR43833">
    <property type="entry name" value="POTASSIUM CHANNEL PROTEIN 2-RELATED-RELATED"/>
    <property type="match status" value="1"/>
</dbReference>
<dbReference type="Gene3D" id="3.30.70.1450">
    <property type="entry name" value="Regulator of K+ conductance, C-terminal domain"/>
    <property type="match status" value="1"/>
</dbReference>
<keyword evidence="6" id="KW-1185">Reference proteome</keyword>
<dbReference type="PANTHER" id="PTHR43833:SF5">
    <property type="entry name" value="TRK SYSTEM POTASSIUM UPTAKE PROTEIN TRKA"/>
    <property type="match status" value="1"/>
</dbReference>
<dbReference type="PROSITE" id="PS51202">
    <property type="entry name" value="RCK_C"/>
    <property type="match status" value="1"/>
</dbReference>
<dbReference type="HOGENOM" id="CLU_046525_2_3_3"/>
<keyword evidence="1" id="KW-0813">Transport</keyword>
<evidence type="ECO:0000313" key="6">
    <source>
        <dbReference type="Proteomes" id="UP000010471"/>
    </source>
</evidence>
<reference evidence="5 6" key="1">
    <citation type="submission" date="2012-06" db="EMBL/GenBank/DDBJ databases">
        <title>Finished chromosome of genome of Microcoleus sp. PCC 7113.</title>
        <authorList>
            <consortium name="US DOE Joint Genome Institute"/>
            <person name="Gugger M."/>
            <person name="Coursin T."/>
            <person name="Rippka R."/>
            <person name="Tandeau De Marsac N."/>
            <person name="Huntemann M."/>
            <person name="Wei C.-L."/>
            <person name="Han J."/>
            <person name="Detter J.C."/>
            <person name="Han C."/>
            <person name="Tapia R."/>
            <person name="Chen A."/>
            <person name="Kyrpides N."/>
            <person name="Mavromatis K."/>
            <person name="Markowitz V."/>
            <person name="Szeto E."/>
            <person name="Ivanova N."/>
            <person name="Pagani I."/>
            <person name="Pati A."/>
            <person name="Goodwin L."/>
            <person name="Nordberg H.P."/>
            <person name="Cantor M.N."/>
            <person name="Hua S.X."/>
            <person name="Woyke T."/>
            <person name="Kerfeld C.A."/>
        </authorList>
    </citation>
    <scope>NUCLEOTIDE SEQUENCE [LARGE SCALE GENOMIC DNA]</scope>
    <source>
        <strain evidence="5 6">PCC 7113</strain>
    </source>
</reference>
<dbReference type="GO" id="GO:0006813">
    <property type="term" value="P:potassium ion transport"/>
    <property type="evidence" value="ECO:0007669"/>
    <property type="project" value="InterPro"/>
</dbReference>
<dbReference type="InterPro" id="IPR050721">
    <property type="entry name" value="Trk_Ktr_HKT_K-transport"/>
</dbReference>
<protein>
    <submittedName>
        <fullName evidence="5">K+ transport system, NAD-binding component</fullName>
    </submittedName>
</protein>
<feature type="domain" description="RCK N-terminal" evidence="3">
    <location>
        <begin position="1"/>
        <end position="116"/>
    </location>
</feature>
<dbReference type="PATRIC" id="fig|1173027.3.peg.3240"/>
<evidence type="ECO:0000256" key="1">
    <source>
        <dbReference type="ARBA" id="ARBA00022448"/>
    </source>
</evidence>
<keyword evidence="2" id="KW-0406">Ion transport</keyword>
<evidence type="ECO:0000259" key="4">
    <source>
        <dbReference type="PROSITE" id="PS51202"/>
    </source>
</evidence>
<dbReference type="PROSITE" id="PS51201">
    <property type="entry name" value="RCK_N"/>
    <property type="match status" value="1"/>
</dbReference>
<dbReference type="InterPro" id="IPR036291">
    <property type="entry name" value="NAD(P)-bd_dom_sf"/>
</dbReference>
<proteinExistence type="predicted"/>
<dbReference type="GO" id="GO:0008324">
    <property type="term" value="F:monoatomic cation transmembrane transporter activity"/>
    <property type="evidence" value="ECO:0007669"/>
    <property type="project" value="InterPro"/>
</dbReference>
<sequence length="235" mass="25250">MYVLIGGAGLVGLNLAQELVSLGHTIAVIDIDPAACRYAREQVGVMAFDGSAVNTQLLLEAGIRKADAVVAALRDDPLNLAMITLAKHYGAPHIVTRMRNRDFAEPYRLAGAHHVISTVDLAVNTMVTVLEYPQVESMMHYEQGQVEIFKLSLPPDSHVAGRSVALIAKDSRFPEGSLIIGYQPHPHADLVIPNGNTTLEAGSTILVVTKSEQLHQVVDYLALRSSHPPASGVAH</sequence>
<feature type="domain" description="RCK C-terminal" evidence="4">
    <location>
        <begin position="136"/>
        <end position="223"/>
    </location>
</feature>
<evidence type="ECO:0000259" key="3">
    <source>
        <dbReference type="PROSITE" id="PS51201"/>
    </source>
</evidence>
<gene>
    <name evidence="5" type="ORF">Mic7113_2944</name>
</gene>
<dbReference type="AlphaFoldDB" id="K9WG23"/>
<dbReference type="Proteomes" id="UP000010471">
    <property type="component" value="Chromosome"/>
</dbReference>
<dbReference type="SUPFAM" id="SSF116726">
    <property type="entry name" value="TrkA C-terminal domain-like"/>
    <property type="match status" value="1"/>
</dbReference>
<dbReference type="OrthoDB" id="9775180at2"/>
<dbReference type="InterPro" id="IPR006037">
    <property type="entry name" value="RCK_C"/>
</dbReference>
<dbReference type="EMBL" id="CP003630">
    <property type="protein sequence ID" value="AFZ18719.1"/>
    <property type="molecule type" value="Genomic_DNA"/>
</dbReference>
<dbReference type="InterPro" id="IPR003148">
    <property type="entry name" value="RCK_N"/>
</dbReference>
<dbReference type="STRING" id="1173027.Mic7113_2944"/>